<reference evidence="1" key="1">
    <citation type="submission" date="2021-01" db="EMBL/GenBank/DDBJ databases">
        <authorList>
            <consortium name="Genoscope - CEA"/>
            <person name="William W."/>
        </authorList>
    </citation>
    <scope>NUCLEOTIDE SEQUENCE</scope>
</reference>
<gene>
    <name evidence="1" type="ORF">PSON_ATCC_30995.1.T1280044</name>
</gene>
<dbReference type="AlphaFoldDB" id="A0A8S1R132"/>
<protein>
    <submittedName>
        <fullName evidence="1">Uncharacterized protein</fullName>
    </submittedName>
</protein>
<accession>A0A8S1R132</accession>
<evidence type="ECO:0000313" key="1">
    <source>
        <dbReference type="EMBL" id="CAD8120792.1"/>
    </source>
</evidence>
<dbReference type="EMBL" id="CAJJDN010000128">
    <property type="protein sequence ID" value="CAD8120792.1"/>
    <property type="molecule type" value="Genomic_DNA"/>
</dbReference>
<comment type="caution">
    <text evidence="1">The sequence shown here is derived from an EMBL/GenBank/DDBJ whole genome shotgun (WGS) entry which is preliminary data.</text>
</comment>
<sequence>MPRPKERKKEKCLIYLYYQQIYQYLQLSIYNAVDNYELHMLLMIYKDLANRSQNHQICRESFNTYFKIIVCRIVMINLGNMG</sequence>
<name>A0A8S1R132_9CILI</name>
<dbReference type="OrthoDB" id="10373493at2759"/>
<organism evidence="1 2">
    <name type="scientific">Paramecium sonneborni</name>
    <dbReference type="NCBI Taxonomy" id="65129"/>
    <lineage>
        <taxon>Eukaryota</taxon>
        <taxon>Sar</taxon>
        <taxon>Alveolata</taxon>
        <taxon>Ciliophora</taxon>
        <taxon>Intramacronucleata</taxon>
        <taxon>Oligohymenophorea</taxon>
        <taxon>Peniculida</taxon>
        <taxon>Parameciidae</taxon>
        <taxon>Paramecium</taxon>
    </lineage>
</organism>
<evidence type="ECO:0000313" key="2">
    <source>
        <dbReference type="Proteomes" id="UP000692954"/>
    </source>
</evidence>
<proteinExistence type="predicted"/>
<keyword evidence="2" id="KW-1185">Reference proteome</keyword>
<dbReference type="Proteomes" id="UP000692954">
    <property type="component" value="Unassembled WGS sequence"/>
</dbReference>